<dbReference type="Proteomes" id="UP000245506">
    <property type="component" value="Unassembled WGS sequence"/>
</dbReference>
<protein>
    <submittedName>
        <fullName evidence="2">N-acetyltransferase</fullName>
    </submittedName>
</protein>
<dbReference type="RefSeq" id="WP_109823416.1">
    <property type="nucleotide sequence ID" value="NZ_QGKL01000030.1"/>
</dbReference>
<evidence type="ECO:0000313" key="3">
    <source>
        <dbReference type="Proteomes" id="UP000245506"/>
    </source>
</evidence>
<dbReference type="SUPFAM" id="SSF55729">
    <property type="entry name" value="Acyl-CoA N-acyltransferases (Nat)"/>
    <property type="match status" value="1"/>
</dbReference>
<feature type="domain" description="N-acetyltransferase" evidence="1">
    <location>
        <begin position="1"/>
        <end position="142"/>
    </location>
</feature>
<gene>
    <name evidence="2" type="ORF">DKT75_10650</name>
</gene>
<dbReference type="AlphaFoldDB" id="A0A317CI94"/>
<dbReference type="InterPro" id="IPR016181">
    <property type="entry name" value="Acyl_CoA_acyltransferase"/>
</dbReference>
<reference evidence="2 3" key="1">
    <citation type="submission" date="2018-05" db="EMBL/GenBank/DDBJ databases">
        <title>Leucothrix arctica sp. nov., isolated from Arctic seawater.</title>
        <authorList>
            <person name="Choi A."/>
            <person name="Baek K."/>
        </authorList>
    </citation>
    <scope>NUCLEOTIDE SEQUENCE [LARGE SCALE GENOMIC DNA]</scope>
    <source>
        <strain evidence="2 3">IMCC9719</strain>
    </source>
</reference>
<dbReference type="OrthoDB" id="9796171at2"/>
<name>A0A317CI94_9GAMM</name>
<evidence type="ECO:0000313" key="2">
    <source>
        <dbReference type="EMBL" id="PWQ96030.1"/>
    </source>
</evidence>
<dbReference type="Gene3D" id="3.40.630.30">
    <property type="match status" value="1"/>
</dbReference>
<dbReference type="PROSITE" id="PS51186">
    <property type="entry name" value="GNAT"/>
    <property type="match status" value="1"/>
</dbReference>
<keyword evidence="2" id="KW-0808">Transferase</keyword>
<dbReference type="GO" id="GO:0016747">
    <property type="term" value="F:acyltransferase activity, transferring groups other than amino-acyl groups"/>
    <property type="evidence" value="ECO:0007669"/>
    <property type="project" value="InterPro"/>
</dbReference>
<dbReference type="CDD" id="cd04301">
    <property type="entry name" value="NAT_SF"/>
    <property type="match status" value="1"/>
</dbReference>
<dbReference type="EMBL" id="QGKL01000030">
    <property type="protein sequence ID" value="PWQ96030.1"/>
    <property type="molecule type" value="Genomic_DNA"/>
</dbReference>
<dbReference type="InterPro" id="IPR000182">
    <property type="entry name" value="GNAT_dom"/>
</dbReference>
<accession>A0A317CI94</accession>
<sequence>MKFLEFSSDSPLYEETMELRFRTFFKSFGLPKSITPDELEPVSLHLMLLNKSELLAYGRLSPLGKGDFRISQIIVPKVHRRNGYASVLLSELMDRAKSLGAISVQLNAQVSVQKLYENCGFVATEEPYIVKLTGVEHVKMVANSLAKVKCGR</sequence>
<dbReference type="Pfam" id="PF13673">
    <property type="entry name" value="Acetyltransf_10"/>
    <property type="match status" value="1"/>
</dbReference>
<evidence type="ECO:0000259" key="1">
    <source>
        <dbReference type="PROSITE" id="PS51186"/>
    </source>
</evidence>
<proteinExistence type="predicted"/>
<keyword evidence="3" id="KW-1185">Reference proteome</keyword>
<comment type="caution">
    <text evidence="2">The sequence shown here is derived from an EMBL/GenBank/DDBJ whole genome shotgun (WGS) entry which is preliminary data.</text>
</comment>
<organism evidence="2 3">
    <name type="scientific">Leucothrix arctica</name>
    <dbReference type="NCBI Taxonomy" id="1481894"/>
    <lineage>
        <taxon>Bacteria</taxon>
        <taxon>Pseudomonadati</taxon>
        <taxon>Pseudomonadota</taxon>
        <taxon>Gammaproteobacteria</taxon>
        <taxon>Thiotrichales</taxon>
        <taxon>Thiotrichaceae</taxon>
        <taxon>Leucothrix</taxon>
    </lineage>
</organism>